<evidence type="ECO:0000313" key="2">
    <source>
        <dbReference type="EMBL" id="ARM75569.1"/>
    </source>
</evidence>
<proteinExistence type="predicted"/>
<accession>A0A1W6JZ78</accession>
<organism evidence="2 3">
    <name type="scientific">Acidianus manzaensis</name>
    <dbReference type="NCBI Taxonomy" id="282676"/>
    <lineage>
        <taxon>Archaea</taxon>
        <taxon>Thermoproteota</taxon>
        <taxon>Thermoprotei</taxon>
        <taxon>Sulfolobales</taxon>
        <taxon>Sulfolobaceae</taxon>
        <taxon>Acidianus</taxon>
    </lineage>
</organism>
<dbReference type="AlphaFoldDB" id="A0A1W6JZ78"/>
<dbReference type="STRING" id="282676.B6F84_05640"/>
<dbReference type="InterPro" id="IPR051049">
    <property type="entry name" value="Dienelactone_hydrolase-like"/>
</dbReference>
<dbReference type="Gene3D" id="3.40.50.1820">
    <property type="entry name" value="alpha/beta hydrolase"/>
    <property type="match status" value="1"/>
</dbReference>
<protein>
    <submittedName>
        <fullName evidence="2">Carboxymethylenebutenolidase</fullName>
    </submittedName>
</protein>
<dbReference type="Pfam" id="PF01738">
    <property type="entry name" value="DLH"/>
    <property type="match status" value="1"/>
</dbReference>
<dbReference type="SUPFAM" id="SSF53474">
    <property type="entry name" value="alpha/beta-Hydrolases"/>
    <property type="match status" value="1"/>
</dbReference>
<evidence type="ECO:0000313" key="3">
    <source>
        <dbReference type="Proteomes" id="UP000193404"/>
    </source>
</evidence>
<dbReference type="PANTHER" id="PTHR46623:SF6">
    <property type="entry name" value="ALPHA_BETA-HYDROLASES SUPERFAMILY PROTEIN"/>
    <property type="match status" value="1"/>
</dbReference>
<dbReference type="KEGG" id="aman:B6F84_05640"/>
<reference evidence="2 3" key="1">
    <citation type="submission" date="2017-03" db="EMBL/GenBank/DDBJ databases">
        <title>Sulfur activation and transportation mechanism of thermophilic Archaea Acidianus manzaensis YN-25.</title>
        <authorList>
            <person name="Ma Y."/>
            <person name="Yang Y."/>
            <person name="Xia J."/>
        </authorList>
    </citation>
    <scope>NUCLEOTIDE SEQUENCE [LARGE SCALE GENOMIC DNA]</scope>
    <source>
        <strain evidence="2 3">YN-25</strain>
    </source>
</reference>
<dbReference type="RefSeq" id="WP_148691338.1">
    <property type="nucleotide sequence ID" value="NZ_CP020477.1"/>
</dbReference>
<dbReference type="EMBL" id="CP020477">
    <property type="protein sequence ID" value="ARM75569.1"/>
    <property type="molecule type" value="Genomic_DNA"/>
</dbReference>
<keyword evidence="3" id="KW-1185">Reference proteome</keyword>
<name>A0A1W6JZ78_9CREN</name>
<dbReference type="PANTHER" id="PTHR46623">
    <property type="entry name" value="CARBOXYMETHYLENEBUTENOLIDASE-RELATED"/>
    <property type="match status" value="1"/>
</dbReference>
<dbReference type="InterPro" id="IPR029058">
    <property type="entry name" value="AB_hydrolase_fold"/>
</dbReference>
<dbReference type="GO" id="GO:0016787">
    <property type="term" value="F:hydrolase activity"/>
    <property type="evidence" value="ECO:0007669"/>
    <property type="project" value="InterPro"/>
</dbReference>
<dbReference type="GeneID" id="41590382"/>
<dbReference type="OrthoDB" id="33195at2157"/>
<sequence>MKESEVSYDSYNSKINSFIASSENPNLGVILVHEIWGLNENIRDVSRKLANELGVLALAPHLYSRYEFLTPENIQNVMYKVWNLPPEKRTDPNAYQELMSSLDETQRKVVEVLVTNRSNLEEQMMKDLEKAYDYLNSQGIKKIVSMGFCMGGGLAFQLATEVPLDGTIVFYGRNPQPIDSIQKIKGPILGLYALEDPPIISGLPELISSIIKYKKDIEIKLYPNAYHAFFNNRGRTYNKEASEDAWERVKSFIRRLSK</sequence>
<dbReference type="InterPro" id="IPR002925">
    <property type="entry name" value="Dienelactn_hydro"/>
</dbReference>
<dbReference type="Proteomes" id="UP000193404">
    <property type="component" value="Chromosome"/>
</dbReference>
<gene>
    <name evidence="2" type="ORF">B6F84_05640</name>
</gene>
<feature type="domain" description="Dienelactone hydrolase" evidence="1">
    <location>
        <begin position="16"/>
        <end position="255"/>
    </location>
</feature>
<evidence type="ECO:0000259" key="1">
    <source>
        <dbReference type="Pfam" id="PF01738"/>
    </source>
</evidence>